<protein>
    <submittedName>
        <fullName evidence="1">Uncharacterized protein</fullName>
    </submittedName>
</protein>
<dbReference type="AlphaFoldDB" id="A0A6S7KJI0"/>
<dbReference type="Pfam" id="PF00078">
    <property type="entry name" value="RVT_1"/>
    <property type="match status" value="1"/>
</dbReference>
<dbReference type="InterPro" id="IPR000477">
    <property type="entry name" value="RT_dom"/>
</dbReference>
<reference evidence="1" key="1">
    <citation type="submission" date="2020-04" db="EMBL/GenBank/DDBJ databases">
        <authorList>
            <person name="Alioto T."/>
            <person name="Alioto T."/>
            <person name="Gomez Garrido J."/>
        </authorList>
    </citation>
    <scope>NUCLEOTIDE SEQUENCE</scope>
    <source>
        <strain evidence="1">A484AB</strain>
    </source>
</reference>
<evidence type="ECO:0000313" key="1">
    <source>
        <dbReference type="EMBL" id="CAB4027462.1"/>
    </source>
</evidence>
<comment type="caution">
    <text evidence="1">The sequence shown here is derived from an EMBL/GenBank/DDBJ whole genome shotgun (WGS) entry which is preliminary data.</text>
</comment>
<dbReference type="OrthoDB" id="8197232at2759"/>
<proteinExistence type="predicted"/>
<dbReference type="Proteomes" id="UP001152795">
    <property type="component" value="Unassembled WGS sequence"/>
</dbReference>
<accession>A0A6S7KJI0</accession>
<dbReference type="PROSITE" id="PS50878">
    <property type="entry name" value="RT_POL"/>
    <property type="match status" value="1"/>
</dbReference>
<sequence>MKTGIPQGSGLGPLLFLIYINDLPKCLNVWTKPDMFADDIQIATSSNDIKVITETLNRDLNNVANWLSANKLTMNNSKTEYMIIGSKKRLSQVTADPAISVGNLEIKRVLTGPRRSNTFQKRSPQTLLFSDGIQSNSIP</sequence>
<dbReference type="PANTHER" id="PTHR33332">
    <property type="entry name" value="REVERSE TRANSCRIPTASE DOMAIN-CONTAINING PROTEIN"/>
    <property type="match status" value="1"/>
</dbReference>
<gene>
    <name evidence="1" type="ORF">PACLA_8A019150</name>
</gene>
<organism evidence="1 2">
    <name type="scientific">Paramuricea clavata</name>
    <name type="common">Red gorgonian</name>
    <name type="synonym">Violescent sea-whip</name>
    <dbReference type="NCBI Taxonomy" id="317549"/>
    <lineage>
        <taxon>Eukaryota</taxon>
        <taxon>Metazoa</taxon>
        <taxon>Cnidaria</taxon>
        <taxon>Anthozoa</taxon>
        <taxon>Octocorallia</taxon>
        <taxon>Malacalcyonacea</taxon>
        <taxon>Plexauridae</taxon>
        <taxon>Paramuricea</taxon>
    </lineage>
</organism>
<name>A0A6S7KJI0_PARCT</name>
<evidence type="ECO:0000313" key="2">
    <source>
        <dbReference type="Proteomes" id="UP001152795"/>
    </source>
</evidence>
<dbReference type="EMBL" id="CACRXK020014817">
    <property type="protein sequence ID" value="CAB4027462.1"/>
    <property type="molecule type" value="Genomic_DNA"/>
</dbReference>
<keyword evidence="2" id="KW-1185">Reference proteome</keyword>